<feature type="non-terminal residue" evidence="1">
    <location>
        <position position="1"/>
    </location>
</feature>
<reference evidence="1" key="1">
    <citation type="submission" date="2021-02" db="EMBL/GenBank/DDBJ databases">
        <authorList>
            <person name="Nowell W R."/>
        </authorList>
    </citation>
    <scope>NUCLEOTIDE SEQUENCE</scope>
</reference>
<feature type="non-terminal residue" evidence="1">
    <location>
        <position position="55"/>
    </location>
</feature>
<dbReference type="Proteomes" id="UP000676336">
    <property type="component" value="Unassembled WGS sequence"/>
</dbReference>
<proteinExistence type="predicted"/>
<comment type="caution">
    <text evidence="1">The sequence shown here is derived from an EMBL/GenBank/DDBJ whole genome shotgun (WGS) entry which is preliminary data.</text>
</comment>
<protein>
    <submittedName>
        <fullName evidence="1">Uncharacterized protein</fullName>
    </submittedName>
</protein>
<accession>A0A8S3BN60</accession>
<evidence type="ECO:0000313" key="3">
    <source>
        <dbReference type="Proteomes" id="UP000676336"/>
    </source>
</evidence>
<gene>
    <name evidence="2" type="ORF">GIL414_LOCUS50401</name>
    <name evidence="1" type="ORF">SMN809_LOCUS48725</name>
</gene>
<name>A0A8S3BN60_9BILA</name>
<evidence type="ECO:0000313" key="2">
    <source>
        <dbReference type="EMBL" id="CAF4871402.1"/>
    </source>
</evidence>
<evidence type="ECO:0000313" key="1">
    <source>
        <dbReference type="EMBL" id="CAF4836399.1"/>
    </source>
</evidence>
<dbReference type="EMBL" id="CAJOBI010157212">
    <property type="protein sequence ID" value="CAF4836399.1"/>
    <property type="molecule type" value="Genomic_DNA"/>
</dbReference>
<organism evidence="1 3">
    <name type="scientific">Rotaria magnacalcarata</name>
    <dbReference type="NCBI Taxonomy" id="392030"/>
    <lineage>
        <taxon>Eukaryota</taxon>
        <taxon>Metazoa</taxon>
        <taxon>Spiralia</taxon>
        <taxon>Gnathifera</taxon>
        <taxon>Rotifera</taxon>
        <taxon>Eurotatoria</taxon>
        <taxon>Bdelloidea</taxon>
        <taxon>Philodinida</taxon>
        <taxon>Philodinidae</taxon>
        <taxon>Rotaria</taxon>
    </lineage>
</organism>
<sequence length="55" mass="6787">VRRRALSYHHRYLADHISSKSSSTTDTNEWLWEYLRHRQSYQLLTDEQKRQVILL</sequence>
<dbReference type="EMBL" id="CAJOBJ010167891">
    <property type="protein sequence ID" value="CAF4871402.1"/>
    <property type="molecule type" value="Genomic_DNA"/>
</dbReference>
<dbReference type="Proteomes" id="UP000681720">
    <property type="component" value="Unassembled WGS sequence"/>
</dbReference>
<dbReference type="AlphaFoldDB" id="A0A8S3BN60"/>